<keyword evidence="4 8" id="KW-1133">Transmembrane helix</keyword>
<proteinExistence type="predicted"/>
<evidence type="ECO:0000256" key="4">
    <source>
        <dbReference type="ARBA" id="ARBA00022989"/>
    </source>
</evidence>
<feature type="transmembrane region" description="Helical" evidence="8">
    <location>
        <begin position="1145"/>
        <end position="1166"/>
    </location>
</feature>
<protein>
    <submittedName>
        <fullName evidence="10">Uncharacterized protein</fullName>
    </submittedName>
</protein>
<keyword evidence="11" id="KW-1185">Reference proteome</keyword>
<dbReference type="PANTHER" id="PTHR42643">
    <property type="entry name" value="IONOTROPIC RECEPTOR 20A-RELATED"/>
    <property type="match status" value="1"/>
</dbReference>
<comment type="subcellular location">
    <subcellularLocation>
        <location evidence="1">Cell membrane</location>
        <topology evidence="1">Multi-pass membrane protein</topology>
    </subcellularLocation>
</comment>
<dbReference type="Proteomes" id="UP001642540">
    <property type="component" value="Unassembled WGS sequence"/>
</dbReference>
<evidence type="ECO:0000313" key="11">
    <source>
        <dbReference type="Proteomes" id="UP001642540"/>
    </source>
</evidence>
<dbReference type="SUPFAM" id="SSF53850">
    <property type="entry name" value="Periplasmic binding protein-like II"/>
    <property type="match status" value="2"/>
</dbReference>
<feature type="chain" id="PRO_5045942805" evidence="9">
    <location>
        <begin position="26"/>
        <end position="1171"/>
    </location>
</feature>
<feature type="transmembrane region" description="Helical" evidence="8">
    <location>
        <begin position="383"/>
        <end position="401"/>
    </location>
</feature>
<evidence type="ECO:0000256" key="8">
    <source>
        <dbReference type="SAM" id="Phobius"/>
    </source>
</evidence>
<keyword evidence="7" id="KW-0325">Glycoprotein</keyword>
<evidence type="ECO:0000256" key="3">
    <source>
        <dbReference type="ARBA" id="ARBA00022692"/>
    </source>
</evidence>
<name>A0ABP1RAR7_9HEXA</name>
<dbReference type="PANTHER" id="PTHR42643:SF24">
    <property type="entry name" value="IONOTROPIC RECEPTOR 60A"/>
    <property type="match status" value="1"/>
</dbReference>
<keyword evidence="2" id="KW-1003">Cell membrane</keyword>
<evidence type="ECO:0000256" key="6">
    <source>
        <dbReference type="ARBA" id="ARBA00023170"/>
    </source>
</evidence>
<evidence type="ECO:0000313" key="10">
    <source>
        <dbReference type="EMBL" id="CAL8122436.1"/>
    </source>
</evidence>
<evidence type="ECO:0000256" key="1">
    <source>
        <dbReference type="ARBA" id="ARBA00004651"/>
    </source>
</evidence>
<keyword evidence="9" id="KW-0732">Signal</keyword>
<reference evidence="10 11" key="1">
    <citation type="submission" date="2024-08" db="EMBL/GenBank/DDBJ databases">
        <authorList>
            <person name="Cucini C."/>
            <person name="Frati F."/>
        </authorList>
    </citation>
    <scope>NUCLEOTIDE SEQUENCE [LARGE SCALE GENOMIC DNA]</scope>
</reference>
<gene>
    <name evidence="10" type="ORF">ODALV1_LOCUS19803</name>
</gene>
<evidence type="ECO:0000256" key="5">
    <source>
        <dbReference type="ARBA" id="ARBA00023136"/>
    </source>
</evidence>
<feature type="transmembrane region" description="Helical" evidence="8">
    <location>
        <begin position="850"/>
        <end position="874"/>
    </location>
</feature>
<dbReference type="EMBL" id="CAXLJM020000068">
    <property type="protein sequence ID" value="CAL8122436.1"/>
    <property type="molecule type" value="Genomic_DNA"/>
</dbReference>
<sequence>MSVLNHKTWPLFAVLLLNHFQDCNNQVQENANTGVNLFSSRQVDYLLTIALSKFQNCSMIFITNNCVKPSSSSVSARMCACNQDLLLNQFGENNLSTYIICAPGPPTNPFDIFQNHEDTHHFKPFCKLIIINLIQHEAQNIESTHNYNASQFAQETVKMMTPINGPVALRDKDHFIFITQTYQATEELLYSSLGTYLKYKLVLLPTEKGFDFHMLCIYCIRDTDSDQSVHGKIIKLQNISTSDTNPEFFPDFTKNFYQYKIPVSGPAIYYPLYEIEEVNGIYRNKRGLHTTMFNAVADKLNMSYLLHPCFGTGFYLPNGTWTGCMADVVYGKSQIGISVGADYQRIKFVQPTTAMFYTFVTFTTRKPSEFHSPTSILTAFRPLVWALVVATFLQITFLLYLDHNLEVRKIQWKLFSRKVFYNERLISLPSPFLHLFGFMLTQSIPHNRIRNHKATYGIWLLYGLVIASAYSGSLQSLIVSPFPSSVPSTFGELIRHEDNYEWGSPISFRAGLGETIFKESTSPVLRKIYKKMKADKDQLACNIRAGMGKYACLNWASIQEFYFKTVFADRSGHHPFKMSKERAFITSMNFITTKGEIFRGYFDKFFQNSFDSGLIQNVIAEDWRKVRLETILKLNANGTDGRKRLVPVALAGPKPFSLENIKGSCFLLCSGLSISFGFLVGEQMHFWWVLHNLKRNGKVLVLVASIHEIPRNKIFSRAHLFPDYTRNFHRHPLRVSAPTKYGAVYEMEKINGSYRNKRGIHAAIFNTIEEKLNFTYVLQPCSGFGNISEGNSGTLLPNGTWTGCVGDVYYGRSDISLAVSPDGNRYHYIQFTTPLRYCYITYVTHKPQIFYPWTTIFLAFHPMGWSMIGISIIFSASTIYCVEKVTTNIETLYGHHNKPRSNFRRHYIRPSLSSNIFYLYGYIVGQDIYIITKGSGSKLIIMSWLFCGFVIGTCYFCSLQALAVSPGINAVPERMPQLLNSNFEWGASRGFRDGLGEDIFRHSQNPVVRKVYEKMKGDSDDIACLHRAANTDYGCFNWDIITEFQIGSQFTDKKGDHPFQFARDNVNFSPVGFVTRKGEIFVAQFNDFISRSFYMGLQIQTTANDMRKFRRSIVQEQPTTTNSDIHFSPFMKRGPKPISLENVKAAFIIIGIGTLLSIVLLIRELIDHHFQ</sequence>
<evidence type="ECO:0000256" key="7">
    <source>
        <dbReference type="ARBA" id="ARBA00023180"/>
    </source>
</evidence>
<feature type="transmembrane region" description="Helical" evidence="8">
    <location>
        <begin position="939"/>
        <end position="963"/>
    </location>
</feature>
<keyword evidence="5 8" id="KW-0472">Membrane</keyword>
<feature type="transmembrane region" description="Helical" evidence="8">
    <location>
        <begin position="456"/>
        <end position="478"/>
    </location>
</feature>
<comment type="caution">
    <text evidence="10">The sequence shown here is derived from an EMBL/GenBank/DDBJ whole genome shotgun (WGS) entry which is preliminary data.</text>
</comment>
<keyword evidence="6" id="KW-0675">Receptor</keyword>
<dbReference type="Gene3D" id="3.40.190.10">
    <property type="entry name" value="Periplasmic binding protein-like II"/>
    <property type="match status" value="2"/>
</dbReference>
<dbReference type="Gene3D" id="1.10.287.70">
    <property type="match status" value="2"/>
</dbReference>
<organism evidence="10 11">
    <name type="scientific">Orchesella dallaii</name>
    <dbReference type="NCBI Taxonomy" id="48710"/>
    <lineage>
        <taxon>Eukaryota</taxon>
        <taxon>Metazoa</taxon>
        <taxon>Ecdysozoa</taxon>
        <taxon>Arthropoda</taxon>
        <taxon>Hexapoda</taxon>
        <taxon>Collembola</taxon>
        <taxon>Entomobryomorpha</taxon>
        <taxon>Entomobryoidea</taxon>
        <taxon>Orchesellidae</taxon>
        <taxon>Orchesellinae</taxon>
        <taxon>Orchesella</taxon>
    </lineage>
</organism>
<keyword evidence="3 8" id="KW-0812">Transmembrane</keyword>
<accession>A0ABP1RAR7</accession>
<evidence type="ECO:0000256" key="2">
    <source>
        <dbReference type="ARBA" id="ARBA00022475"/>
    </source>
</evidence>
<evidence type="ECO:0000256" key="9">
    <source>
        <dbReference type="SAM" id="SignalP"/>
    </source>
</evidence>
<dbReference type="InterPro" id="IPR052192">
    <property type="entry name" value="Insect_Ionotropic_Sensory_Rcpt"/>
</dbReference>
<feature type="signal peptide" evidence="9">
    <location>
        <begin position="1"/>
        <end position="25"/>
    </location>
</feature>